<evidence type="ECO:0000259" key="6">
    <source>
        <dbReference type="Pfam" id="PF04932"/>
    </source>
</evidence>
<gene>
    <name evidence="7" type="ORF">DWY25_00020</name>
</gene>
<dbReference type="EMBL" id="QRUP01000001">
    <property type="protein sequence ID" value="RGR76711.1"/>
    <property type="molecule type" value="Genomic_DNA"/>
</dbReference>
<evidence type="ECO:0000256" key="1">
    <source>
        <dbReference type="ARBA" id="ARBA00004141"/>
    </source>
</evidence>
<evidence type="ECO:0000313" key="7">
    <source>
        <dbReference type="EMBL" id="RGR76711.1"/>
    </source>
</evidence>
<organism evidence="7 8">
    <name type="scientific">Holdemania filiformis</name>
    <dbReference type="NCBI Taxonomy" id="61171"/>
    <lineage>
        <taxon>Bacteria</taxon>
        <taxon>Bacillati</taxon>
        <taxon>Bacillota</taxon>
        <taxon>Erysipelotrichia</taxon>
        <taxon>Erysipelotrichales</taxon>
        <taxon>Erysipelotrichaceae</taxon>
        <taxon>Holdemania</taxon>
    </lineage>
</organism>
<feature type="transmembrane region" description="Helical" evidence="5">
    <location>
        <begin position="90"/>
        <end position="110"/>
    </location>
</feature>
<feature type="transmembrane region" description="Helical" evidence="5">
    <location>
        <begin position="335"/>
        <end position="356"/>
    </location>
</feature>
<reference evidence="7 8" key="1">
    <citation type="submission" date="2018-08" db="EMBL/GenBank/DDBJ databases">
        <title>A genome reference for cultivated species of the human gut microbiota.</title>
        <authorList>
            <person name="Zou Y."/>
            <person name="Xue W."/>
            <person name="Luo G."/>
        </authorList>
    </citation>
    <scope>NUCLEOTIDE SEQUENCE [LARGE SCALE GENOMIC DNA]</scope>
    <source>
        <strain evidence="7 8">AF24-29</strain>
    </source>
</reference>
<protein>
    <submittedName>
        <fullName evidence="7">O-antigen ligase family protein</fullName>
    </submittedName>
</protein>
<feature type="transmembrane region" description="Helical" evidence="5">
    <location>
        <begin position="195"/>
        <end position="210"/>
    </location>
</feature>
<name>A0A412G5Y0_9FIRM</name>
<keyword evidence="2 5" id="KW-0812">Transmembrane</keyword>
<feature type="transmembrane region" description="Helical" evidence="5">
    <location>
        <begin position="15"/>
        <end position="33"/>
    </location>
</feature>
<feature type="transmembrane region" description="Helical" evidence="5">
    <location>
        <begin position="216"/>
        <end position="232"/>
    </location>
</feature>
<dbReference type="Pfam" id="PF04932">
    <property type="entry name" value="Wzy_C"/>
    <property type="match status" value="1"/>
</dbReference>
<keyword evidence="8" id="KW-1185">Reference proteome</keyword>
<accession>A0A412G5Y0</accession>
<evidence type="ECO:0000256" key="5">
    <source>
        <dbReference type="SAM" id="Phobius"/>
    </source>
</evidence>
<dbReference type="Proteomes" id="UP000284178">
    <property type="component" value="Unassembled WGS sequence"/>
</dbReference>
<evidence type="ECO:0000313" key="8">
    <source>
        <dbReference type="Proteomes" id="UP000284178"/>
    </source>
</evidence>
<feature type="transmembrane region" description="Helical" evidence="5">
    <location>
        <begin position="122"/>
        <end position="141"/>
    </location>
</feature>
<keyword evidence="7" id="KW-0436">Ligase</keyword>
<proteinExistence type="predicted"/>
<sequence>MKGISMKIQITNNPIIRLICIFSIISLPMMPIFTRNVYYIFNLISVVIASLVFILNKDKLTSLEKMMIVFIMLLIFSFTYSINLDRSKSLFTLILRIFLFSFAVIHLTYYYTGKNISKTISFITRTYLLATIVVTIYAFIFEFGKYRPNQRFGELLFNESYGTYIFYSYHLLICDCILLYKLVLQHKEMNKNERLSTLLFISILLIATFANGTRKLFAGIFIYTAFLYFIEYRKQLKKLIKYTTYVLILSIIGLLITFNVSSLYQTIGRRIESLFSYVQKEDIDISTYKRNQMMNLGWNLFTQHPILGIGANCYIEMNELYNNMQLYSHNNYLEIGVNQGILSLLVYYIWYFLVMYKLIVKLKKGEKVAVGFLSFLILELFLDIWTVSYSREQFILTYNLIALYAYGKNQNSRVENERGITYEP</sequence>
<dbReference type="AlphaFoldDB" id="A0A412G5Y0"/>
<feature type="domain" description="O-antigen ligase-related" evidence="6">
    <location>
        <begin position="200"/>
        <end position="347"/>
    </location>
</feature>
<dbReference type="PANTHER" id="PTHR37422:SF13">
    <property type="entry name" value="LIPOPOLYSACCHARIDE BIOSYNTHESIS PROTEIN PA4999-RELATED"/>
    <property type="match status" value="1"/>
</dbReference>
<dbReference type="InterPro" id="IPR007016">
    <property type="entry name" value="O-antigen_ligase-rel_domated"/>
</dbReference>
<evidence type="ECO:0000256" key="3">
    <source>
        <dbReference type="ARBA" id="ARBA00022989"/>
    </source>
</evidence>
<keyword evidence="3 5" id="KW-1133">Transmembrane helix</keyword>
<evidence type="ECO:0000256" key="2">
    <source>
        <dbReference type="ARBA" id="ARBA00022692"/>
    </source>
</evidence>
<evidence type="ECO:0000256" key="4">
    <source>
        <dbReference type="ARBA" id="ARBA00023136"/>
    </source>
</evidence>
<dbReference type="GO" id="GO:0016020">
    <property type="term" value="C:membrane"/>
    <property type="evidence" value="ECO:0007669"/>
    <property type="project" value="UniProtKB-SubCell"/>
</dbReference>
<feature type="transmembrane region" description="Helical" evidence="5">
    <location>
        <begin position="161"/>
        <end position="183"/>
    </location>
</feature>
<feature type="transmembrane region" description="Helical" evidence="5">
    <location>
        <begin position="368"/>
        <end position="388"/>
    </location>
</feature>
<dbReference type="PANTHER" id="PTHR37422">
    <property type="entry name" value="TEICHURONIC ACID BIOSYNTHESIS PROTEIN TUAE"/>
    <property type="match status" value="1"/>
</dbReference>
<dbReference type="GO" id="GO:0016874">
    <property type="term" value="F:ligase activity"/>
    <property type="evidence" value="ECO:0007669"/>
    <property type="project" value="UniProtKB-KW"/>
</dbReference>
<comment type="subcellular location">
    <subcellularLocation>
        <location evidence="1">Membrane</location>
        <topology evidence="1">Multi-pass membrane protein</topology>
    </subcellularLocation>
</comment>
<feature type="transmembrane region" description="Helical" evidence="5">
    <location>
        <begin position="67"/>
        <end position="84"/>
    </location>
</feature>
<keyword evidence="4 5" id="KW-0472">Membrane</keyword>
<comment type="caution">
    <text evidence="7">The sequence shown here is derived from an EMBL/GenBank/DDBJ whole genome shotgun (WGS) entry which is preliminary data.</text>
</comment>
<feature type="transmembrane region" description="Helical" evidence="5">
    <location>
        <begin position="244"/>
        <end position="264"/>
    </location>
</feature>
<feature type="transmembrane region" description="Helical" evidence="5">
    <location>
        <begin position="39"/>
        <end position="55"/>
    </location>
</feature>
<dbReference type="InterPro" id="IPR051533">
    <property type="entry name" value="WaaL-like"/>
</dbReference>